<dbReference type="Gene3D" id="3.40.50.720">
    <property type="entry name" value="NAD(P)-binding Rossmann-like Domain"/>
    <property type="match status" value="1"/>
</dbReference>
<dbReference type="InterPro" id="IPR003869">
    <property type="entry name" value="Polysac_CapD-like"/>
</dbReference>
<organism evidence="3 4">
    <name type="scientific">Candidatus Giovannonibacteria bacterium RIFCSPLOWO2_01_FULL_45_34</name>
    <dbReference type="NCBI Taxonomy" id="1798351"/>
    <lineage>
        <taxon>Bacteria</taxon>
        <taxon>Candidatus Giovannoniibacteriota</taxon>
    </lineage>
</organism>
<dbReference type="STRING" id="1798351.A2930_01860"/>
<protein>
    <submittedName>
        <fullName evidence="3">UDP-N-acetylglucosamine 4,6-dehydratase (Inverting)</fullName>
    </submittedName>
</protein>
<evidence type="ECO:0000259" key="2">
    <source>
        <dbReference type="Pfam" id="PF02719"/>
    </source>
</evidence>
<dbReference type="PANTHER" id="PTHR43318:SF2">
    <property type="entry name" value="UDP-N-ACETYLGLUCOSAMINE 4,6-DEHYDRATASE (INVERTING)"/>
    <property type="match status" value="1"/>
</dbReference>
<name>A0A1F5WYG3_9BACT</name>
<dbReference type="SUPFAM" id="SSF51735">
    <property type="entry name" value="NAD(P)-binding Rossmann-fold domains"/>
    <property type="match status" value="1"/>
</dbReference>
<dbReference type="Proteomes" id="UP000178114">
    <property type="component" value="Unassembled WGS sequence"/>
</dbReference>
<comment type="similarity">
    <text evidence="1">Belongs to the polysaccharide synthase family.</text>
</comment>
<accession>A0A1F5WYG3</accession>
<feature type="domain" description="Polysaccharide biosynthesis protein CapD-like" evidence="2">
    <location>
        <begin position="12"/>
        <end position="286"/>
    </location>
</feature>
<dbReference type="Pfam" id="PF02719">
    <property type="entry name" value="Polysacc_synt_2"/>
    <property type="match status" value="1"/>
</dbReference>
<gene>
    <name evidence="3" type="ORF">A2930_01860</name>
</gene>
<dbReference type="InterPro" id="IPR036291">
    <property type="entry name" value="NAD(P)-bd_dom_sf"/>
</dbReference>
<reference evidence="3 4" key="1">
    <citation type="journal article" date="2016" name="Nat. Commun.">
        <title>Thousands of microbial genomes shed light on interconnected biogeochemical processes in an aquifer system.</title>
        <authorList>
            <person name="Anantharaman K."/>
            <person name="Brown C.T."/>
            <person name="Hug L.A."/>
            <person name="Sharon I."/>
            <person name="Castelle C.J."/>
            <person name="Probst A.J."/>
            <person name="Thomas B.C."/>
            <person name="Singh A."/>
            <person name="Wilkins M.J."/>
            <person name="Karaoz U."/>
            <person name="Brodie E.L."/>
            <person name="Williams K.H."/>
            <person name="Hubbard S.S."/>
            <person name="Banfield J.F."/>
        </authorList>
    </citation>
    <scope>NUCLEOTIDE SEQUENCE [LARGE SCALE GENOMIC DNA]</scope>
</reference>
<dbReference type="CDD" id="cd05237">
    <property type="entry name" value="UDP_invert_4-6DH_SDR_e"/>
    <property type="match status" value="1"/>
</dbReference>
<evidence type="ECO:0000256" key="1">
    <source>
        <dbReference type="ARBA" id="ARBA00007430"/>
    </source>
</evidence>
<dbReference type="AlphaFoldDB" id="A0A1F5WYG3"/>
<dbReference type="InterPro" id="IPR020025">
    <property type="entry name" value="PseB"/>
</dbReference>
<dbReference type="InterPro" id="IPR051203">
    <property type="entry name" value="Polysaccharide_Synthase-Rel"/>
</dbReference>
<dbReference type="NCBIfam" id="TIGR03589">
    <property type="entry name" value="PseB"/>
    <property type="match status" value="1"/>
</dbReference>
<evidence type="ECO:0000313" key="3">
    <source>
        <dbReference type="EMBL" id="OGF80696.1"/>
    </source>
</evidence>
<comment type="caution">
    <text evidence="3">The sequence shown here is derived from an EMBL/GenBank/DDBJ whole genome shotgun (WGS) entry which is preliminary data.</text>
</comment>
<dbReference type="PANTHER" id="PTHR43318">
    <property type="entry name" value="UDP-N-ACETYLGLUCOSAMINE 4,6-DEHYDRATASE"/>
    <property type="match status" value="1"/>
</dbReference>
<dbReference type="EMBL" id="MFID01000031">
    <property type="protein sequence ID" value="OGF80696.1"/>
    <property type="molecule type" value="Genomic_DNA"/>
</dbReference>
<proteinExistence type="inferred from homology"/>
<sequence>MSDQSFLSGKTILVTGGTGTFGHAFIPRLLAIPGIKKIIVFSRDEFKQSIMQNEIKDSEDKMRYFLGDVRDAARLDRAFNGVDIVVHAAALKQVPAIEYNPLEAIKTNVLGTQNVVDAALNNNVEKVLFVSSDKAVYPINLYGATKLCAEKLVVAANAYSDSNKAGTKFSVVRYGNVIGSRGSIVELIEKQRPTGAITLTDDRMTRFWIKVSKVMNVIFETLERMEGGEIFVPKMKSLKVIDVVKTLASECAINVIGIRPGEKLHEILITENEAKRTRDVGNFYAIVPEITNKETSRVLPSYNTRPLFNANSIYMSNHGDFLLPIEKAKEVLES</sequence>
<evidence type="ECO:0000313" key="4">
    <source>
        <dbReference type="Proteomes" id="UP000178114"/>
    </source>
</evidence>